<dbReference type="OMA" id="MVETFSV"/>
<feature type="domain" description="Tryptophan synthase beta chain-like PALP" evidence="9">
    <location>
        <begin position="8"/>
        <end position="294"/>
    </location>
</feature>
<dbReference type="InterPro" id="IPR005856">
    <property type="entry name" value="Cys_synth"/>
</dbReference>
<comment type="cofactor">
    <cofactor evidence="1 7">
        <name>pyridoxal 5'-phosphate</name>
        <dbReference type="ChEBI" id="CHEBI:597326"/>
    </cofactor>
</comment>
<dbReference type="GO" id="GO:0004124">
    <property type="term" value="F:cysteine synthase activity"/>
    <property type="evidence" value="ECO:0007669"/>
    <property type="project" value="InterPro"/>
</dbReference>
<comment type="similarity">
    <text evidence="2">Belongs to the cysteine synthase/cystathionine beta-synthase family.</text>
</comment>
<evidence type="ECO:0000313" key="11">
    <source>
        <dbReference type="Proteomes" id="UP000041254"/>
    </source>
</evidence>
<gene>
    <name evidence="10" type="ORF">Vbra_8085</name>
</gene>
<name>A0A0G4ETG0_VITBC</name>
<dbReference type="AlphaFoldDB" id="A0A0G4ETG0"/>
<protein>
    <recommendedName>
        <fullName evidence="9">Tryptophan synthase beta chain-like PALP domain-containing protein</fullName>
    </recommendedName>
</protein>
<keyword evidence="5 7" id="KW-0663">Pyridoxal phosphate</keyword>
<keyword evidence="11" id="KW-1185">Reference proteome</keyword>
<evidence type="ECO:0000256" key="8">
    <source>
        <dbReference type="PIRSR" id="PIRSR605856-51"/>
    </source>
</evidence>
<evidence type="ECO:0000256" key="5">
    <source>
        <dbReference type="ARBA" id="ARBA00022898"/>
    </source>
</evidence>
<evidence type="ECO:0000256" key="3">
    <source>
        <dbReference type="ARBA" id="ARBA00022605"/>
    </source>
</evidence>
<accession>A0A0G4ETG0</accession>
<evidence type="ECO:0000256" key="6">
    <source>
        <dbReference type="ARBA" id="ARBA00023192"/>
    </source>
</evidence>
<evidence type="ECO:0000259" key="9">
    <source>
        <dbReference type="Pfam" id="PF00291"/>
    </source>
</evidence>
<evidence type="ECO:0000256" key="1">
    <source>
        <dbReference type="ARBA" id="ARBA00001933"/>
    </source>
</evidence>
<feature type="binding site" evidence="7">
    <location>
        <position position="267"/>
    </location>
    <ligand>
        <name>pyridoxal 5'-phosphate</name>
        <dbReference type="ChEBI" id="CHEBI:597326"/>
    </ligand>
</feature>
<organism evidence="10 11">
    <name type="scientific">Vitrella brassicaformis (strain CCMP3155)</name>
    <dbReference type="NCBI Taxonomy" id="1169540"/>
    <lineage>
        <taxon>Eukaryota</taxon>
        <taxon>Sar</taxon>
        <taxon>Alveolata</taxon>
        <taxon>Colpodellida</taxon>
        <taxon>Vitrellaceae</taxon>
        <taxon>Vitrella</taxon>
    </lineage>
</organism>
<dbReference type="InterPro" id="IPR001926">
    <property type="entry name" value="TrpB-like_PALP"/>
</dbReference>
<dbReference type="STRING" id="1169540.A0A0G4ETG0"/>
<feature type="binding site" evidence="7">
    <location>
        <position position="73"/>
    </location>
    <ligand>
        <name>pyridoxal 5'-phosphate</name>
        <dbReference type="ChEBI" id="CHEBI:597326"/>
    </ligand>
</feature>
<dbReference type="NCBIfam" id="TIGR01136">
    <property type="entry name" value="cysKM"/>
    <property type="match status" value="1"/>
</dbReference>
<keyword evidence="4" id="KW-0808">Transferase</keyword>
<keyword evidence="6" id="KW-0198">Cysteine biosynthesis</keyword>
<dbReference type="InterPro" id="IPR050214">
    <property type="entry name" value="Cys_Synth/Cystath_Beta-Synth"/>
</dbReference>
<evidence type="ECO:0000313" key="10">
    <source>
        <dbReference type="EMBL" id="CEM00944.1"/>
    </source>
</evidence>
<sequence>MPLYDNILKTIGHTPVVRLNRLSPAGRTIYAKVESFNPFASVKDRLAIGIIEDAERRGLLRPGQVVCEATSGNTGISLAAVCAVKGHPFVAVMGEQFSVERRKLMQFYGAKVVLTPSELRGTGMVQKAEELAQRFGWFLPRQFDNEANPTYHRQTTGPEVLADFVGERLDCFVLGWGTGGTITGAGSVIKLARPDVKVVAVEPQKGALLSGQDWSPHKIQGWSPDFLPDILHRHRDDIDEVLTVTDEEAIETARLLAREEGIATGISGGGSVAGAVKCAKAAADGAAVVCVVADTAERYLSTVLFEGMEEGIVQDEEELANL</sequence>
<dbReference type="SUPFAM" id="SSF53686">
    <property type="entry name" value="Tryptophan synthase beta subunit-like PLP-dependent enzymes"/>
    <property type="match status" value="1"/>
</dbReference>
<dbReference type="FunFam" id="3.40.50.1100:FF:000006">
    <property type="entry name" value="Cysteine synthase"/>
    <property type="match status" value="1"/>
</dbReference>
<dbReference type="EMBL" id="CDMY01000302">
    <property type="protein sequence ID" value="CEM00944.1"/>
    <property type="molecule type" value="Genomic_DNA"/>
</dbReference>
<keyword evidence="3" id="KW-0028">Amino-acid biosynthesis</keyword>
<dbReference type="InParanoid" id="A0A0G4ETG0"/>
<dbReference type="PANTHER" id="PTHR10314">
    <property type="entry name" value="CYSTATHIONINE BETA-SYNTHASE"/>
    <property type="match status" value="1"/>
</dbReference>
<dbReference type="InterPro" id="IPR005859">
    <property type="entry name" value="CysK"/>
</dbReference>
<dbReference type="InterPro" id="IPR036052">
    <property type="entry name" value="TrpB-like_PALP_sf"/>
</dbReference>
<dbReference type="Gene3D" id="3.40.50.1100">
    <property type="match status" value="2"/>
</dbReference>
<evidence type="ECO:0000256" key="7">
    <source>
        <dbReference type="PIRSR" id="PIRSR605856-50"/>
    </source>
</evidence>
<dbReference type="Proteomes" id="UP000041254">
    <property type="component" value="Unassembled WGS sequence"/>
</dbReference>
<feature type="modified residue" description="N6-(pyridoxal phosphate)lysine" evidence="8">
    <location>
        <position position="43"/>
    </location>
</feature>
<dbReference type="VEuPathDB" id="CryptoDB:Vbra_8085"/>
<dbReference type="CDD" id="cd01561">
    <property type="entry name" value="CBS_like"/>
    <property type="match status" value="1"/>
</dbReference>
<feature type="binding site" evidence="7">
    <location>
        <begin position="177"/>
        <end position="181"/>
    </location>
    <ligand>
        <name>pyridoxal 5'-phosphate</name>
        <dbReference type="ChEBI" id="CHEBI:597326"/>
    </ligand>
</feature>
<reference evidence="10 11" key="1">
    <citation type="submission" date="2014-11" db="EMBL/GenBank/DDBJ databases">
        <authorList>
            <person name="Zhu J."/>
            <person name="Qi W."/>
            <person name="Song R."/>
        </authorList>
    </citation>
    <scope>NUCLEOTIDE SEQUENCE [LARGE SCALE GENOMIC DNA]</scope>
</reference>
<dbReference type="GO" id="GO:0006535">
    <property type="term" value="P:cysteine biosynthetic process from serine"/>
    <property type="evidence" value="ECO:0007669"/>
    <property type="project" value="InterPro"/>
</dbReference>
<dbReference type="Pfam" id="PF00291">
    <property type="entry name" value="PALP"/>
    <property type="match status" value="1"/>
</dbReference>
<dbReference type="OrthoDB" id="10259545at2759"/>
<dbReference type="PhylomeDB" id="A0A0G4ETG0"/>
<evidence type="ECO:0000256" key="2">
    <source>
        <dbReference type="ARBA" id="ARBA00007103"/>
    </source>
</evidence>
<proteinExistence type="inferred from homology"/>
<dbReference type="NCBIfam" id="TIGR01139">
    <property type="entry name" value="cysK"/>
    <property type="match status" value="1"/>
</dbReference>
<evidence type="ECO:0000256" key="4">
    <source>
        <dbReference type="ARBA" id="ARBA00022679"/>
    </source>
</evidence>